<dbReference type="RefSeq" id="WP_014961316.1">
    <property type="nucleotide sequence ID" value="NZ_CP007243.1"/>
</dbReference>
<dbReference type="InterPro" id="IPR052541">
    <property type="entry name" value="SQRD"/>
</dbReference>
<reference evidence="2 3" key="2">
    <citation type="journal article" date="2015" name="Biomed. Res. Int.">
        <title>Effects of Arsenite Resistance on the Growth and Functional Gene Expression of Leptospirillum ferriphilum and Acidithiobacillus thiooxidans in Pure Culture and Coculture.</title>
        <authorList>
            <person name="Jiang H."/>
            <person name="Liang Y."/>
            <person name="Yin H."/>
            <person name="Xiao Y."/>
            <person name="Guo X."/>
            <person name="Xu Y."/>
            <person name="Hu Q."/>
            <person name="Liu H."/>
            <person name="Liu X."/>
        </authorList>
    </citation>
    <scope>NUCLEOTIDE SEQUENCE [LARGE SCALE GENOMIC DNA]</scope>
    <source>
        <strain evidence="2 3">YSK</strain>
    </source>
</reference>
<dbReference type="OrthoDB" id="9802771at2"/>
<evidence type="ECO:0000259" key="1">
    <source>
        <dbReference type="Pfam" id="PF07992"/>
    </source>
</evidence>
<dbReference type="HOGENOM" id="CLU_030742_5_0_0"/>
<dbReference type="SUPFAM" id="SSF51905">
    <property type="entry name" value="FAD/NAD(P)-binding domain"/>
    <property type="match status" value="2"/>
</dbReference>
<gene>
    <name evidence="2" type="ORF">Y981_08060</name>
</gene>
<name>A0A059XZV2_9BACT</name>
<accession>A0A059XZV2</accession>
<dbReference type="PANTHER" id="PTHR43755:SF1">
    <property type="entry name" value="FAD-DEPENDENT PYRIDINE NUCLEOTIDE-DISULPHIDE OXIDOREDUCTASE"/>
    <property type="match status" value="1"/>
</dbReference>
<keyword evidence="3" id="KW-1185">Reference proteome</keyword>
<dbReference type="Proteomes" id="UP000027059">
    <property type="component" value="Chromosome"/>
</dbReference>
<reference evidence="3" key="1">
    <citation type="submission" date="2014-02" db="EMBL/GenBank/DDBJ databases">
        <title>Complete genome sequence and comparative genomic analysis of the nitrogen-fixing bacterium Leptospirillum ferriphilum YSK.</title>
        <authorList>
            <person name="Guo X."/>
            <person name="Yin H."/>
            <person name="Liang Y."/>
            <person name="Hu Q."/>
            <person name="Ma L."/>
            <person name="Xiao Y."/>
            <person name="Zhang X."/>
            <person name="Qiu G."/>
            <person name="Liu X."/>
        </authorList>
    </citation>
    <scope>NUCLEOTIDE SEQUENCE [LARGE SCALE GENOMIC DNA]</scope>
    <source>
        <strain evidence="3">YSK</strain>
    </source>
</reference>
<dbReference type="GO" id="GO:0016491">
    <property type="term" value="F:oxidoreductase activity"/>
    <property type="evidence" value="ECO:0007669"/>
    <property type="project" value="InterPro"/>
</dbReference>
<dbReference type="Gene3D" id="3.50.50.60">
    <property type="entry name" value="FAD/NAD(P)-binding domain"/>
    <property type="match status" value="2"/>
</dbReference>
<dbReference type="InterPro" id="IPR036188">
    <property type="entry name" value="FAD/NAD-bd_sf"/>
</dbReference>
<evidence type="ECO:0000313" key="2">
    <source>
        <dbReference type="EMBL" id="AIA30737.1"/>
    </source>
</evidence>
<dbReference type="KEGG" id="lfp:Y981_08060"/>
<dbReference type="AlphaFoldDB" id="A0A059XZV2"/>
<feature type="domain" description="FAD/NAD(P)-binding" evidence="1">
    <location>
        <begin position="4"/>
        <end position="290"/>
    </location>
</feature>
<dbReference type="PANTHER" id="PTHR43755">
    <property type="match status" value="1"/>
</dbReference>
<evidence type="ECO:0000313" key="3">
    <source>
        <dbReference type="Proteomes" id="UP000027059"/>
    </source>
</evidence>
<sequence length="379" mass="42008">MSKKIVVLGSGIAGTIVANQIARKIPSEIKSGSTSLTLLGNTDTHPYQPGWLYLPFDLVRPEEIKRPQKSLLDPLVNFVLDPIEKIDLPSQKLISSSKHEYPFDVLVIATGSVPRPDLIPGLEKAGHWFYTEEGALKLRDALRKFSGGKIVVAMGVPHKCPVAPLEVTLMLDDYLRHRGIREKSEILYTYPVGALHTIPNVAQWAVPVFEERAIRSETFFNMKEVDAEKKTLTSLEGSTVPFDLLITIPPHRGAKVILDNNLGEGGWIPTNKQTLQMEGHENVFVVGDTTNLPISKAGSTAHFSADILVENVISVVHGEKASRMYDGKVFCFIETGKNQATYITFNYSTPPSPPPPTSAVHWMKLSYNRLYWLTARGIL</sequence>
<dbReference type="InterPro" id="IPR023753">
    <property type="entry name" value="FAD/NAD-binding_dom"/>
</dbReference>
<dbReference type="EMBL" id="CP007243">
    <property type="protein sequence ID" value="AIA30737.1"/>
    <property type="molecule type" value="Genomic_DNA"/>
</dbReference>
<dbReference type="Pfam" id="PF07992">
    <property type="entry name" value="Pyr_redox_2"/>
    <property type="match status" value="1"/>
</dbReference>
<organism evidence="2 3">
    <name type="scientific">Leptospirillum ferriphilum YSK</name>
    <dbReference type="NCBI Taxonomy" id="1441628"/>
    <lineage>
        <taxon>Bacteria</taxon>
        <taxon>Pseudomonadati</taxon>
        <taxon>Nitrospirota</taxon>
        <taxon>Nitrospiria</taxon>
        <taxon>Nitrospirales</taxon>
        <taxon>Nitrospiraceae</taxon>
        <taxon>Leptospirillum</taxon>
    </lineage>
</organism>
<proteinExistence type="predicted"/>
<protein>
    <submittedName>
        <fullName evidence="2">Pyridine nucleotide-disulfide oxidoreductase</fullName>
    </submittedName>
</protein>